<dbReference type="GO" id="GO:0005829">
    <property type="term" value="C:cytosol"/>
    <property type="evidence" value="ECO:0007669"/>
    <property type="project" value="TreeGrafter"/>
</dbReference>
<dbReference type="PROSITE" id="PS51450">
    <property type="entry name" value="LRR"/>
    <property type="match status" value="6"/>
</dbReference>
<dbReference type="InterPro" id="IPR032675">
    <property type="entry name" value="LRR_dom_sf"/>
</dbReference>
<keyword evidence="14" id="KW-0968">Cytoplasmic vesicle</keyword>
<keyword evidence="3" id="KW-0963">Cytoplasm</keyword>
<comment type="function">
    <text evidence="15">Involved in multiple aspects of sperm assembly including acrosome attachment, shaping of the sperm head and in the early aspects of axoneme development. Not essential for primary cilium biogenesis.</text>
</comment>
<evidence type="ECO:0000313" key="20">
    <source>
        <dbReference type="Proteomes" id="UP000589495"/>
    </source>
</evidence>
<evidence type="ECO:0000256" key="4">
    <source>
        <dbReference type="ARBA" id="ARBA00022614"/>
    </source>
</evidence>
<comment type="caution">
    <text evidence="19">The sequence shown here is derived from an EMBL/GenBank/DDBJ whole genome shotgun (WGS) entry which is preliminary data.</text>
</comment>
<feature type="non-terminal residue" evidence="19">
    <location>
        <position position="1"/>
    </location>
</feature>
<dbReference type="InterPro" id="IPR001611">
    <property type="entry name" value="Leu-rich_rpt"/>
</dbReference>
<dbReference type="PROSITE" id="PS50052">
    <property type="entry name" value="GUANYLATE_KINASE_2"/>
    <property type="match status" value="1"/>
</dbReference>
<evidence type="ECO:0000256" key="13">
    <source>
        <dbReference type="ARBA" id="ARBA00023273"/>
    </source>
</evidence>
<evidence type="ECO:0000256" key="12">
    <source>
        <dbReference type="ARBA" id="ARBA00023212"/>
    </source>
</evidence>
<dbReference type="FunFam" id="3.80.10.10:FF:000191">
    <property type="entry name" value="Leucine rich repeats and guanylate kinase domain containing"/>
    <property type="match status" value="1"/>
</dbReference>
<dbReference type="InterPro" id="IPR008145">
    <property type="entry name" value="GK/Ca_channel_bsu"/>
</dbReference>
<reference evidence="19 20" key="1">
    <citation type="submission" date="2019-09" db="EMBL/GenBank/DDBJ databases">
        <title>Bird 10,000 Genomes (B10K) Project - Family phase.</title>
        <authorList>
            <person name="Zhang G."/>
        </authorList>
    </citation>
    <scope>NUCLEOTIDE SEQUENCE [LARGE SCALE GENOMIC DNA]</scope>
    <source>
        <strain evidence="19">B10K-DU-001-22</strain>
        <tissue evidence="19">Muscle</tissue>
    </source>
</reference>
<dbReference type="CDD" id="cd00071">
    <property type="entry name" value="GMPK"/>
    <property type="match status" value="1"/>
</dbReference>
<dbReference type="Gene3D" id="3.80.10.10">
    <property type="entry name" value="Ribonuclease Inhibitor"/>
    <property type="match status" value="2"/>
</dbReference>
<dbReference type="Pfam" id="PF00625">
    <property type="entry name" value="Guanylate_kin"/>
    <property type="match status" value="1"/>
</dbReference>
<keyword evidence="11" id="KW-0744">Spermatogenesis</keyword>
<evidence type="ECO:0000256" key="1">
    <source>
        <dbReference type="ARBA" id="ARBA00004120"/>
    </source>
</evidence>
<comment type="subcellular location">
    <subcellularLocation>
        <location evidence="1">Cytoplasm</location>
        <location evidence="1">Cytoskeleton</location>
        <location evidence="1">Cilium basal body</location>
    </subcellularLocation>
    <subcellularLocation>
        <location evidence="2">Cytoplasmic vesicle</location>
        <location evidence="2">Secretory vesicle</location>
        <location evidence="2">Acrosome</location>
    </subcellularLocation>
</comment>
<dbReference type="SMART" id="SM00072">
    <property type="entry name" value="GuKc"/>
    <property type="match status" value="1"/>
</dbReference>
<name>A0A7K5LKN8_VIRAL</name>
<dbReference type="SUPFAM" id="SSF52058">
    <property type="entry name" value="L domain-like"/>
    <property type="match status" value="1"/>
</dbReference>
<feature type="domain" description="Guanylate kinase-like" evidence="18">
    <location>
        <begin position="312"/>
        <end position="483"/>
    </location>
</feature>
<dbReference type="GO" id="GO:0005524">
    <property type="term" value="F:ATP binding"/>
    <property type="evidence" value="ECO:0007669"/>
    <property type="project" value="UniProtKB-KW"/>
</dbReference>
<dbReference type="GO" id="GO:0030154">
    <property type="term" value="P:cell differentiation"/>
    <property type="evidence" value="ECO:0007669"/>
    <property type="project" value="UniProtKB-KW"/>
</dbReference>
<evidence type="ECO:0000256" key="10">
    <source>
        <dbReference type="ARBA" id="ARBA00022840"/>
    </source>
</evidence>
<protein>
    <recommendedName>
        <fullName evidence="17">Leucine-rich repeat and guanylate kinase domain-containing protein</fullName>
    </recommendedName>
</protein>
<evidence type="ECO:0000256" key="5">
    <source>
        <dbReference type="ARBA" id="ARBA00022679"/>
    </source>
</evidence>
<evidence type="ECO:0000256" key="2">
    <source>
        <dbReference type="ARBA" id="ARBA00004218"/>
    </source>
</evidence>
<accession>A0A7K5LKN8</accession>
<feature type="non-terminal residue" evidence="19">
    <location>
        <position position="483"/>
    </location>
</feature>
<organism evidence="19 20">
    <name type="scientific">Vireo altiloquus</name>
    <name type="common">Black-whiskered vireo</name>
    <name type="synonym">Muscicapa altiloqua</name>
    <dbReference type="NCBI Taxonomy" id="34956"/>
    <lineage>
        <taxon>Eukaryota</taxon>
        <taxon>Metazoa</taxon>
        <taxon>Chordata</taxon>
        <taxon>Craniata</taxon>
        <taxon>Vertebrata</taxon>
        <taxon>Euteleostomi</taxon>
        <taxon>Archelosauria</taxon>
        <taxon>Archosauria</taxon>
        <taxon>Dinosauria</taxon>
        <taxon>Saurischia</taxon>
        <taxon>Theropoda</taxon>
        <taxon>Coelurosauria</taxon>
        <taxon>Aves</taxon>
        <taxon>Neognathae</taxon>
        <taxon>Neoaves</taxon>
        <taxon>Telluraves</taxon>
        <taxon>Australaves</taxon>
        <taxon>Passeriformes</taxon>
        <taxon>Corvoidea</taxon>
        <taxon>Vireonidae</taxon>
        <taxon>Vireoninae</taxon>
        <taxon>Vireo</taxon>
    </lineage>
</organism>
<keyword evidence="8" id="KW-0418">Kinase</keyword>
<keyword evidence="20" id="KW-1185">Reference proteome</keyword>
<dbReference type="GO" id="GO:0007283">
    <property type="term" value="P:spermatogenesis"/>
    <property type="evidence" value="ECO:0007669"/>
    <property type="project" value="UniProtKB-KW"/>
</dbReference>
<dbReference type="SUPFAM" id="SSF52540">
    <property type="entry name" value="P-loop containing nucleoside triphosphate hydrolases"/>
    <property type="match status" value="1"/>
</dbReference>
<dbReference type="GO" id="GO:0001669">
    <property type="term" value="C:acrosomal vesicle"/>
    <property type="evidence" value="ECO:0007669"/>
    <property type="project" value="UniProtKB-SubCell"/>
</dbReference>
<proteinExistence type="predicted"/>
<evidence type="ECO:0000256" key="16">
    <source>
        <dbReference type="ARBA" id="ARBA00062266"/>
    </source>
</evidence>
<dbReference type="Proteomes" id="UP000589495">
    <property type="component" value="Unassembled WGS sequence"/>
</dbReference>
<evidence type="ECO:0000313" key="19">
    <source>
        <dbReference type="EMBL" id="NWT18294.1"/>
    </source>
</evidence>
<sequence>EGVLDEDTAAEGLHTLGYSAPGTEYVYLHLTLPGRGLSDINILSGYTHLQKMELSCNKIKDLSCVSHMPYLIELNASKNELTTYFDFKPPKNLRDVDFSHNQIPKMQDLSAYHSLTKLLLDYNEIEEIQGLEECHSLTQLGLSHNKLTAIRGLENLPIRILNLSFNQIEKVTGLKTLKALQKVDLSCNKINSLQGLEGHHLLEVIHLQDNQVAELSELKWIEDLPLLRALNLLKNPIQEKDGYWVLAIFSLRHIIELDLKKILVEEKVSAMNGLNPPPEDVAAEDHRTQVLFNIAQPQKLLDSTLPDANDPYPMLVLLGPLACGKRELAFKICRLFKSFFRFGPCHTTRKAYFGEENRLDYYFISQEEFDKMVKTGKFLVTYRYTGHWYGLGRDTVESIAREGLATCVHLEIEGVRSLKNTYFKPKYVLLVPKDKRKYEEYLRRTGLFTRPEIEEAVSRVDMCLQINQDLPGYFDAVINTGEL</sequence>
<gene>
    <name evidence="19" type="primary">Lrguk</name>
    <name evidence="19" type="ORF">VIRALT_R11772</name>
</gene>
<keyword evidence="12" id="KW-0206">Cytoskeleton</keyword>
<keyword evidence="7" id="KW-0547">Nucleotide-binding</keyword>
<evidence type="ECO:0000256" key="7">
    <source>
        <dbReference type="ARBA" id="ARBA00022741"/>
    </source>
</evidence>
<evidence type="ECO:0000256" key="15">
    <source>
        <dbReference type="ARBA" id="ARBA00054148"/>
    </source>
</evidence>
<evidence type="ECO:0000256" key="14">
    <source>
        <dbReference type="ARBA" id="ARBA00023329"/>
    </source>
</evidence>
<dbReference type="PANTHER" id="PTHR23117:SF18">
    <property type="entry name" value="LEUCINE-RICH REPEAT AND GUANYLATE KINASE DOMAIN-CONTAINING PROTEIN"/>
    <property type="match status" value="1"/>
</dbReference>
<dbReference type="FunFam" id="3.40.50.300:FF:000828">
    <property type="entry name" value="leucine-rich repeat and guanylate kinase domain-containing protein-like"/>
    <property type="match status" value="1"/>
</dbReference>
<keyword evidence="6" id="KW-0677">Repeat</keyword>
<keyword evidence="10" id="KW-0067">ATP-binding</keyword>
<dbReference type="GO" id="GO:0004385">
    <property type="term" value="F:GMP kinase activity"/>
    <property type="evidence" value="ECO:0007669"/>
    <property type="project" value="TreeGrafter"/>
</dbReference>
<keyword evidence="4" id="KW-0433">Leucine-rich repeat</keyword>
<evidence type="ECO:0000256" key="6">
    <source>
        <dbReference type="ARBA" id="ARBA00022737"/>
    </source>
</evidence>
<dbReference type="Pfam" id="PF14580">
    <property type="entry name" value="LRR_9"/>
    <property type="match status" value="1"/>
</dbReference>
<evidence type="ECO:0000256" key="3">
    <source>
        <dbReference type="ARBA" id="ARBA00022490"/>
    </source>
</evidence>
<dbReference type="AlphaFoldDB" id="A0A7K5LKN8"/>
<dbReference type="SMART" id="SM00365">
    <property type="entry name" value="LRR_SD22"/>
    <property type="match status" value="6"/>
</dbReference>
<keyword evidence="13" id="KW-0966">Cell projection</keyword>
<evidence type="ECO:0000256" key="8">
    <source>
        <dbReference type="ARBA" id="ARBA00022777"/>
    </source>
</evidence>
<dbReference type="InterPro" id="IPR008144">
    <property type="entry name" value="Guanylate_kin-like_dom"/>
</dbReference>
<evidence type="ECO:0000256" key="9">
    <source>
        <dbReference type="ARBA" id="ARBA00022782"/>
    </source>
</evidence>
<dbReference type="Gene3D" id="3.40.50.300">
    <property type="entry name" value="P-loop containing nucleotide triphosphate hydrolases"/>
    <property type="match status" value="1"/>
</dbReference>
<keyword evidence="9" id="KW-0221">Differentiation</keyword>
<evidence type="ECO:0000256" key="17">
    <source>
        <dbReference type="ARBA" id="ARBA00071205"/>
    </source>
</evidence>
<dbReference type="FunFam" id="3.80.10.10:FF:000238">
    <property type="entry name" value="Leucine rich repeats and guanylate kinase domain containing"/>
    <property type="match status" value="1"/>
</dbReference>
<comment type="subunit">
    <text evidence="16">Interacts (via guanylate kinase-like domain) with RIMBP3 (via coiled-coil region). Interacts (via guanylate kinase-like domain) with HOOK2. Interacts (via LRRCT domain) with KLC3. Interacts with HOOK1 and HOOK3.</text>
</comment>
<evidence type="ECO:0000256" key="11">
    <source>
        <dbReference type="ARBA" id="ARBA00022871"/>
    </source>
</evidence>
<dbReference type="InterPro" id="IPR027417">
    <property type="entry name" value="P-loop_NTPase"/>
</dbReference>
<keyword evidence="5" id="KW-0808">Transferase</keyword>
<dbReference type="EMBL" id="VZRF01012375">
    <property type="protein sequence ID" value="NWT18294.1"/>
    <property type="molecule type" value="Genomic_DNA"/>
</dbReference>
<evidence type="ECO:0000259" key="18">
    <source>
        <dbReference type="PROSITE" id="PS50052"/>
    </source>
</evidence>
<dbReference type="PANTHER" id="PTHR23117">
    <property type="entry name" value="GUANYLATE KINASE-RELATED"/>
    <property type="match status" value="1"/>
</dbReference>